<organism evidence="2 3">
    <name type="scientific">Shewanella denitrificans (strain OS217 / ATCC BAA-1090 / DSM 15013)</name>
    <dbReference type="NCBI Taxonomy" id="318161"/>
    <lineage>
        <taxon>Bacteria</taxon>
        <taxon>Pseudomonadati</taxon>
        <taxon>Pseudomonadota</taxon>
        <taxon>Gammaproteobacteria</taxon>
        <taxon>Alteromonadales</taxon>
        <taxon>Shewanellaceae</taxon>
        <taxon>Shewanella</taxon>
    </lineage>
</organism>
<dbReference type="InterPro" id="IPR037026">
    <property type="entry name" value="Vgr_OB-fold_dom_sf"/>
</dbReference>
<dbReference type="STRING" id="318161.Sden_3003"/>
<dbReference type="InterPro" id="IPR006531">
    <property type="entry name" value="Gp5/Vgr_OB"/>
</dbReference>
<dbReference type="EMBL" id="CP000302">
    <property type="protein sequence ID" value="ABE56281.1"/>
    <property type="molecule type" value="Genomic_DNA"/>
</dbReference>
<dbReference type="AlphaFoldDB" id="Q12JU5"/>
<dbReference type="InterPro" id="IPR006533">
    <property type="entry name" value="T6SS_Vgr_RhsGE"/>
</dbReference>
<name>Q12JU5_SHEDO</name>
<dbReference type="Pfam" id="PF04717">
    <property type="entry name" value="Phage_base_V"/>
    <property type="match status" value="1"/>
</dbReference>
<proteinExistence type="predicted"/>
<dbReference type="NCBIfam" id="TIGR01646">
    <property type="entry name" value="vgr_GE"/>
    <property type="match status" value="1"/>
</dbReference>
<dbReference type="eggNOG" id="COG3501">
    <property type="taxonomic scope" value="Bacteria"/>
</dbReference>
<dbReference type="KEGG" id="sdn:Sden_3003"/>
<keyword evidence="3" id="KW-1185">Reference proteome</keyword>
<dbReference type="SUPFAM" id="SSF69349">
    <property type="entry name" value="Phage fibre proteins"/>
    <property type="match status" value="1"/>
</dbReference>
<dbReference type="SUPFAM" id="SSF69255">
    <property type="entry name" value="gp5 N-terminal domain-like"/>
    <property type="match status" value="1"/>
</dbReference>
<dbReference type="SUPFAM" id="SSF69279">
    <property type="entry name" value="Phage tail proteins"/>
    <property type="match status" value="1"/>
</dbReference>
<dbReference type="Gene3D" id="2.40.50.230">
    <property type="entry name" value="Gp5 N-terminal domain"/>
    <property type="match status" value="1"/>
</dbReference>
<sequence length="598" mass="64059">MTMAASPLANSDGVVNYSISADGSALKESINVLLIEVNTGVNQVPMARFVVSDGDMPDKDFPVSTEACFKPGTKIVIKAGYASEAKVIFSGIIIGLGISIGRNNDSNLIVECKDQCVAMTIARKSANYVKQKDSQIIETIIGQYGSLSSQVTATESQYSELVQFNCTDWDFILARAEVNAYLVCVDAAKVTVAPPNVSDASVLTVTYGEDLIDFQADIDARYQLSSVKSVCWDPSEQTSQEQEVASQSLNQQGDLSAKDLASTLSVDDFRLQSGNNMDTASLKAWAKGQQVKSGLARIRGKMTFQGNAAAKINTQIDVQGVGSRFNGAVFVSRVRHEIVDGQWLTDIEFGMSPAWSSEYRDITAPPASGVLPAVEGLQIGIVMQLDGDPIGQNRIQVNVPVMQAKTPGVWARLASFYASKEIGSFFLPEVGDEVVLGYFNNNPSEPVILGSLYSSKNPPPYEIAADNDTKAIVTRSKLKLEFNEKDKVITIITPGNNQIVFSDKDKSILLQDQNNNKVELNSSGISLDSPKDIKLSAKGSMTLDAVGAMTISSKADVKINGMNIQQTAQIGFTAKGSASAELSASGQTTVKGAMVMIN</sequence>
<feature type="domain" description="Gp5/Type VI secretion system Vgr protein OB-fold" evidence="1">
    <location>
        <begin position="379"/>
        <end position="453"/>
    </location>
</feature>
<reference evidence="2 3" key="1">
    <citation type="submission" date="2006-03" db="EMBL/GenBank/DDBJ databases">
        <title>Complete sequence of Shewanella denitrificans OS217.</title>
        <authorList>
            <consortium name="US DOE Joint Genome Institute"/>
            <person name="Copeland A."/>
            <person name="Lucas S."/>
            <person name="Lapidus A."/>
            <person name="Barry K."/>
            <person name="Detter J.C."/>
            <person name="Glavina del Rio T."/>
            <person name="Hammon N."/>
            <person name="Israni S."/>
            <person name="Dalin E."/>
            <person name="Tice H."/>
            <person name="Pitluck S."/>
            <person name="Brettin T."/>
            <person name="Bruce D."/>
            <person name="Han C."/>
            <person name="Tapia R."/>
            <person name="Gilna P."/>
            <person name="Kiss H."/>
            <person name="Schmutz J."/>
            <person name="Larimer F."/>
            <person name="Land M."/>
            <person name="Hauser L."/>
            <person name="Kyrpides N."/>
            <person name="Lykidis A."/>
            <person name="Richardson P."/>
        </authorList>
    </citation>
    <scope>NUCLEOTIDE SEQUENCE [LARGE SCALE GENOMIC DNA]</scope>
    <source>
        <strain evidence="3">OS217 / ATCC BAA-1090 / DSM 15013</strain>
    </source>
</reference>
<protein>
    <submittedName>
        <fullName evidence="2">Rhs element Vgr protein</fullName>
    </submittedName>
</protein>
<evidence type="ECO:0000313" key="2">
    <source>
        <dbReference type="EMBL" id="ABE56281.1"/>
    </source>
</evidence>
<accession>Q12JU5</accession>
<dbReference type="HOGENOM" id="CLU_455533_0_0_6"/>
<gene>
    <name evidence="2" type="ordered locus">Sden_3003</name>
</gene>
<evidence type="ECO:0000259" key="1">
    <source>
        <dbReference type="Pfam" id="PF04717"/>
    </source>
</evidence>
<evidence type="ECO:0000313" key="3">
    <source>
        <dbReference type="Proteomes" id="UP000001982"/>
    </source>
</evidence>
<dbReference type="Proteomes" id="UP000001982">
    <property type="component" value="Chromosome"/>
</dbReference>